<dbReference type="Proteomes" id="UP000292702">
    <property type="component" value="Unassembled WGS sequence"/>
</dbReference>
<dbReference type="STRING" id="92696.A0A4R0RE26"/>
<dbReference type="OrthoDB" id="3267335at2759"/>
<dbReference type="AlphaFoldDB" id="A0A4R0RE26"/>
<protein>
    <submittedName>
        <fullName evidence="1">Uncharacterized protein</fullName>
    </submittedName>
</protein>
<reference evidence="1 2" key="1">
    <citation type="submission" date="2018-11" db="EMBL/GenBank/DDBJ databases">
        <title>Genome assembly of Steccherinum ochraceum LE-BIN_3174, the white-rot fungus of the Steccherinaceae family (The Residual Polyporoid clade, Polyporales, Basidiomycota).</title>
        <authorList>
            <person name="Fedorova T.V."/>
            <person name="Glazunova O.A."/>
            <person name="Landesman E.O."/>
            <person name="Moiseenko K.V."/>
            <person name="Psurtseva N.V."/>
            <person name="Savinova O.S."/>
            <person name="Shakhova N.V."/>
            <person name="Tyazhelova T.V."/>
            <person name="Vasina D.V."/>
        </authorList>
    </citation>
    <scope>NUCLEOTIDE SEQUENCE [LARGE SCALE GENOMIC DNA]</scope>
    <source>
        <strain evidence="1 2">LE-BIN_3174</strain>
    </source>
</reference>
<accession>A0A4R0RE26</accession>
<keyword evidence="2" id="KW-1185">Reference proteome</keyword>
<comment type="caution">
    <text evidence="1">The sequence shown here is derived from an EMBL/GenBank/DDBJ whole genome shotgun (WGS) entry which is preliminary data.</text>
</comment>
<evidence type="ECO:0000313" key="2">
    <source>
        <dbReference type="Proteomes" id="UP000292702"/>
    </source>
</evidence>
<proteinExistence type="predicted"/>
<name>A0A4R0RE26_9APHY</name>
<dbReference type="EMBL" id="RWJN01000137">
    <property type="protein sequence ID" value="TCD66371.1"/>
    <property type="molecule type" value="Genomic_DNA"/>
</dbReference>
<gene>
    <name evidence="1" type="ORF">EIP91_001420</name>
</gene>
<evidence type="ECO:0000313" key="1">
    <source>
        <dbReference type="EMBL" id="TCD66371.1"/>
    </source>
</evidence>
<organism evidence="1 2">
    <name type="scientific">Steccherinum ochraceum</name>
    <dbReference type="NCBI Taxonomy" id="92696"/>
    <lineage>
        <taxon>Eukaryota</taxon>
        <taxon>Fungi</taxon>
        <taxon>Dikarya</taxon>
        <taxon>Basidiomycota</taxon>
        <taxon>Agaricomycotina</taxon>
        <taxon>Agaricomycetes</taxon>
        <taxon>Polyporales</taxon>
        <taxon>Steccherinaceae</taxon>
        <taxon>Steccherinum</taxon>
    </lineage>
</organism>
<sequence length="429" mass="44799">MPSSVFYRLSSLEHAMLTAIGDVVSVSIVGIQEDSPSLSLRVIPDTTALCGSTTRLHHHTVQNGQVLTNGLAIVDSPQPNTVLHAGDYINLAVEMTGNGKLPQSALIPYSNAPNAYSTLEFYLVSAQTKINITLAVGNTLLYVEPSSTVKHVSWALPKCMGAGAYNLTAYETSTIRGVPRFSITPIPVTVQNSSPVGSCADVTNPVLPQPQPANQEPQSPWLDPSFMASLTQVTTPSFPSSTQVITAPSAPSMTQVVTAPSFTMPSVITVTVGPTGVAWPLSMVPTGVATTVYIQPSAPTSMPPPVVVTSSVTSIWQTASTYTNANGGFGVAGSGEMQVFATTVTVTPTPTQVTVVFVSVETLTTTAPGQTVVETTTATSTLSSMTAFVGSDSDSSQFLPVNAAISLRSAFPRFFFVPVFVLPLGLALL</sequence>